<keyword evidence="3" id="KW-1185">Reference proteome</keyword>
<evidence type="ECO:0000313" key="2">
    <source>
        <dbReference type="EMBL" id="NHZ80244.1"/>
    </source>
</evidence>
<comment type="caution">
    <text evidence="2">The sequence shown here is derived from an EMBL/GenBank/DDBJ whole genome shotgun (WGS) entry which is preliminary data.</text>
</comment>
<dbReference type="Proteomes" id="UP000621455">
    <property type="component" value="Unassembled WGS sequence"/>
</dbReference>
<feature type="compositionally biased region" description="Gly residues" evidence="1">
    <location>
        <begin position="148"/>
        <end position="173"/>
    </location>
</feature>
<proteinExistence type="predicted"/>
<gene>
    <name evidence="2" type="ORF">F2P44_13315</name>
</gene>
<accession>A0ABX0N4Q4</accession>
<organism evidence="2 3">
    <name type="scientific">Massilia frigida</name>
    <dbReference type="NCBI Taxonomy" id="2609281"/>
    <lineage>
        <taxon>Bacteria</taxon>
        <taxon>Pseudomonadati</taxon>
        <taxon>Pseudomonadota</taxon>
        <taxon>Betaproteobacteria</taxon>
        <taxon>Burkholderiales</taxon>
        <taxon>Oxalobacteraceae</taxon>
        <taxon>Telluria group</taxon>
        <taxon>Massilia</taxon>
    </lineage>
</organism>
<protein>
    <submittedName>
        <fullName evidence="2">Uncharacterized protein</fullName>
    </submittedName>
</protein>
<sequence length="219" mass="22451">MAATSTAQTNADPPLSKEIQSRIQAQDALSAQVAPIKSQADVIQYMNMVPPQSNAMYLLSPAARERFVSSLTFNQHGLSGFSYADLQRELPPAKIARVLRLFGSESSATTIQTQGGTKARPGRQESGLGGDCGGFQQSAWGTCDSGDGPIGGGLPGGVPGGAGGGGAGAGGGPSKPPSEPVGQEPQPKPMPNGDYWNYRCEWGGGGCAHQTNSICKAKC</sequence>
<evidence type="ECO:0000256" key="1">
    <source>
        <dbReference type="SAM" id="MobiDB-lite"/>
    </source>
</evidence>
<dbReference type="EMBL" id="WHJG01000011">
    <property type="protein sequence ID" value="NHZ80244.1"/>
    <property type="molecule type" value="Genomic_DNA"/>
</dbReference>
<reference evidence="2 3" key="1">
    <citation type="submission" date="2019-10" db="EMBL/GenBank/DDBJ databases">
        <title>Taxonomy of Antarctic Massilia spp.: description of Massilia rubra sp. nov., Massilia aquatica sp. nov., Massilia mucilaginosa sp. nov., Massilia frigida sp. nov. isolated from streams, lakes and regoliths.</title>
        <authorList>
            <person name="Holochova P."/>
            <person name="Sedlacek I."/>
            <person name="Kralova S."/>
            <person name="Maslanova I."/>
            <person name="Busse H.-J."/>
            <person name="Stankova E."/>
            <person name="Vrbovska V."/>
            <person name="Kovarovic V."/>
            <person name="Bartak M."/>
            <person name="Svec P."/>
            <person name="Pantucek R."/>
        </authorList>
    </citation>
    <scope>NUCLEOTIDE SEQUENCE [LARGE SCALE GENOMIC DNA]</scope>
    <source>
        <strain evidence="2 3">CCM 8695</strain>
    </source>
</reference>
<feature type="region of interest" description="Disordered" evidence="1">
    <location>
        <begin position="108"/>
        <end position="131"/>
    </location>
</feature>
<evidence type="ECO:0000313" key="3">
    <source>
        <dbReference type="Proteomes" id="UP000621455"/>
    </source>
</evidence>
<name>A0ABX0N4Q4_9BURK</name>
<feature type="region of interest" description="Disordered" evidence="1">
    <location>
        <begin position="143"/>
        <end position="195"/>
    </location>
</feature>